<dbReference type="PANTHER" id="PTHR10566">
    <property type="entry name" value="CHAPERONE-ACTIVITY OF BC1 COMPLEX CABC1 -RELATED"/>
    <property type="match status" value="1"/>
</dbReference>
<dbReference type="InterPro" id="IPR050154">
    <property type="entry name" value="UbiB_kinase"/>
</dbReference>
<proteinExistence type="inferred from homology"/>
<accession>A0A6J7D9I4</accession>
<evidence type="ECO:0000259" key="2">
    <source>
        <dbReference type="Pfam" id="PF03109"/>
    </source>
</evidence>
<dbReference type="PANTHER" id="PTHR10566:SF113">
    <property type="entry name" value="PROTEIN ACTIVITY OF BC1 COMPLEX KINASE 7, CHLOROPLASTIC"/>
    <property type="match status" value="1"/>
</dbReference>
<comment type="similarity">
    <text evidence="1">Belongs to the protein kinase superfamily. ADCK protein kinase family.</text>
</comment>
<sequence>MKVQYPGIDTAVRADLQNLIPMLHIARTIIPGLDVDETALEVRERLYEELDYEQEADNTRAIARAHRGHPFIVLPEVHGTLCRSHVLVMDYLEGAGHAEIARMDQAVRDRAAEMIFRFYFGSMYRHRAFSGDPHPGNSMLLPDGRMGFVDFGLFKRISAEAAQRELEIHRLGIEDRGDELAAAMEAAGMLAPGAATTPQELLAEFRAYTSWFTTDEVVELDPALATRIVLDLSDPGGSNFHTVRHQRLPPEHLFGRRLEMMTLAVMSGLRARGNWHRIAREWLYGDEPRTELGRAEARYYAQR</sequence>
<protein>
    <submittedName>
        <fullName evidence="3">Unannotated protein</fullName>
    </submittedName>
</protein>
<reference evidence="3" key="1">
    <citation type="submission" date="2020-05" db="EMBL/GenBank/DDBJ databases">
        <authorList>
            <person name="Chiriac C."/>
            <person name="Salcher M."/>
            <person name="Ghai R."/>
            <person name="Kavagutti S V."/>
        </authorList>
    </citation>
    <scope>NUCLEOTIDE SEQUENCE</scope>
</reference>
<name>A0A6J7D9I4_9ZZZZ</name>
<dbReference type="EMBL" id="CAFBLQ010000043">
    <property type="protein sequence ID" value="CAB4867176.1"/>
    <property type="molecule type" value="Genomic_DNA"/>
</dbReference>
<evidence type="ECO:0000313" key="3">
    <source>
        <dbReference type="EMBL" id="CAB4867176.1"/>
    </source>
</evidence>
<gene>
    <name evidence="3" type="ORF">UFOPK3423_00542</name>
</gene>
<feature type="domain" description="ABC1 atypical kinase-like" evidence="2">
    <location>
        <begin position="1"/>
        <end position="164"/>
    </location>
</feature>
<dbReference type="SUPFAM" id="SSF56112">
    <property type="entry name" value="Protein kinase-like (PK-like)"/>
    <property type="match status" value="1"/>
</dbReference>
<dbReference type="InterPro" id="IPR011009">
    <property type="entry name" value="Kinase-like_dom_sf"/>
</dbReference>
<organism evidence="3">
    <name type="scientific">freshwater metagenome</name>
    <dbReference type="NCBI Taxonomy" id="449393"/>
    <lineage>
        <taxon>unclassified sequences</taxon>
        <taxon>metagenomes</taxon>
        <taxon>ecological metagenomes</taxon>
    </lineage>
</organism>
<dbReference type="Pfam" id="PF03109">
    <property type="entry name" value="ABC1"/>
    <property type="match status" value="1"/>
</dbReference>
<dbReference type="AlphaFoldDB" id="A0A6J7D9I4"/>
<dbReference type="InterPro" id="IPR004147">
    <property type="entry name" value="ABC1_dom"/>
</dbReference>
<evidence type="ECO:0000256" key="1">
    <source>
        <dbReference type="ARBA" id="ARBA00009670"/>
    </source>
</evidence>